<dbReference type="EMBL" id="CP089984">
    <property type="protein sequence ID" value="WXB11778.1"/>
    <property type="molecule type" value="Genomic_DNA"/>
</dbReference>
<proteinExistence type="predicted"/>
<dbReference type="RefSeq" id="WP_394821398.1">
    <property type="nucleotide sequence ID" value="NZ_CP089984.1"/>
</dbReference>
<name>A0ABZ2LLI3_9BACT</name>
<reference evidence="2 3" key="1">
    <citation type="submission" date="2021-12" db="EMBL/GenBank/DDBJ databases">
        <title>Discovery of the Pendulisporaceae a myxobacterial family with distinct sporulation behavior and unique specialized metabolism.</title>
        <authorList>
            <person name="Garcia R."/>
            <person name="Popoff A."/>
            <person name="Bader C.D."/>
            <person name="Loehr J."/>
            <person name="Walesch S."/>
            <person name="Walt C."/>
            <person name="Boldt J."/>
            <person name="Bunk B."/>
            <person name="Haeckl F.J.F.P.J."/>
            <person name="Gunesch A.P."/>
            <person name="Birkelbach J."/>
            <person name="Nuebel U."/>
            <person name="Pietschmann T."/>
            <person name="Bach T."/>
            <person name="Mueller R."/>
        </authorList>
    </citation>
    <scope>NUCLEOTIDE SEQUENCE [LARGE SCALE GENOMIC DNA]</scope>
    <source>
        <strain evidence="2 3">MSr11954</strain>
    </source>
</reference>
<dbReference type="Proteomes" id="UP001370348">
    <property type="component" value="Chromosome"/>
</dbReference>
<evidence type="ECO:0000313" key="2">
    <source>
        <dbReference type="EMBL" id="WXB11778.1"/>
    </source>
</evidence>
<sequence>MKLVFLFVSLVLCACNVADPDAGEESSLEDKAELMSLQCSFGCSSGFHPVSFSCNFNCPGSCTAGYNQTDCQPNTGSSFYSCSLGCPSGYRPVSLSYNPSCRTSPASGSSNNQTLCVL</sequence>
<evidence type="ECO:0000313" key="3">
    <source>
        <dbReference type="Proteomes" id="UP001370348"/>
    </source>
</evidence>
<dbReference type="PROSITE" id="PS51257">
    <property type="entry name" value="PROKAR_LIPOPROTEIN"/>
    <property type="match status" value="1"/>
</dbReference>
<gene>
    <name evidence="2" type="ORF">LZC94_28455</name>
</gene>
<keyword evidence="1" id="KW-0732">Signal</keyword>
<feature type="chain" id="PRO_5046960716" evidence="1">
    <location>
        <begin position="19"/>
        <end position="118"/>
    </location>
</feature>
<accession>A0ABZ2LLI3</accession>
<protein>
    <submittedName>
        <fullName evidence="2">Uncharacterized protein</fullName>
    </submittedName>
</protein>
<evidence type="ECO:0000256" key="1">
    <source>
        <dbReference type="SAM" id="SignalP"/>
    </source>
</evidence>
<organism evidence="2 3">
    <name type="scientific">Pendulispora albinea</name>
    <dbReference type="NCBI Taxonomy" id="2741071"/>
    <lineage>
        <taxon>Bacteria</taxon>
        <taxon>Pseudomonadati</taxon>
        <taxon>Myxococcota</taxon>
        <taxon>Myxococcia</taxon>
        <taxon>Myxococcales</taxon>
        <taxon>Sorangiineae</taxon>
        <taxon>Pendulisporaceae</taxon>
        <taxon>Pendulispora</taxon>
    </lineage>
</organism>
<keyword evidence="3" id="KW-1185">Reference proteome</keyword>
<feature type="signal peptide" evidence="1">
    <location>
        <begin position="1"/>
        <end position="18"/>
    </location>
</feature>